<protein>
    <submittedName>
        <fullName evidence="2">Uncharacterized protein</fullName>
    </submittedName>
</protein>
<feature type="transmembrane region" description="Helical" evidence="1">
    <location>
        <begin position="93"/>
        <end position="116"/>
    </location>
</feature>
<keyword evidence="1" id="KW-0472">Membrane</keyword>
<dbReference type="STRING" id="1077972.ARGLB_035_00410"/>
<accession>H0QJS5</accession>
<keyword evidence="1" id="KW-0812">Transmembrane</keyword>
<evidence type="ECO:0000256" key="1">
    <source>
        <dbReference type="SAM" id="Phobius"/>
    </source>
</evidence>
<evidence type="ECO:0000313" key="2">
    <source>
        <dbReference type="EMBL" id="GAB13076.1"/>
    </source>
</evidence>
<sequence>MTPDKVGAMGDKNTDEHYQRVINRPYYYGYAKTGTTIYAYTKEEWGIGASSGGGDHNLIRSFYFSILLTVLIALPASLFALAFGVILLFNLSIMGLVMVFFGLLFGLAVLQGYFNVTEEWQGRNARKRSGLPKPWWTADDDRAYGWFREHPDPRIQMTLDYFPYSVTLRKENEEQATQR</sequence>
<dbReference type="EMBL" id="BAEG01000035">
    <property type="protein sequence ID" value="GAB13076.1"/>
    <property type="molecule type" value="Genomic_DNA"/>
</dbReference>
<name>H0QJS5_ARTG1</name>
<keyword evidence="3" id="KW-1185">Reference proteome</keyword>
<organism evidence="2 3">
    <name type="scientific">Arthrobacter globiformis (strain ATCC 8010 / DSM 20124 / JCM 1332 / NBRC 12137 / NCIMB 8907 / NRRL B-2979 / 168)</name>
    <dbReference type="NCBI Taxonomy" id="1077972"/>
    <lineage>
        <taxon>Bacteria</taxon>
        <taxon>Bacillati</taxon>
        <taxon>Actinomycetota</taxon>
        <taxon>Actinomycetes</taxon>
        <taxon>Micrococcales</taxon>
        <taxon>Micrococcaceae</taxon>
        <taxon>Arthrobacter</taxon>
    </lineage>
</organism>
<comment type="caution">
    <text evidence="2">The sequence shown here is derived from an EMBL/GenBank/DDBJ whole genome shotgun (WGS) entry which is preliminary data.</text>
</comment>
<evidence type="ECO:0000313" key="3">
    <source>
        <dbReference type="Proteomes" id="UP000003828"/>
    </source>
</evidence>
<keyword evidence="1" id="KW-1133">Transmembrane helix</keyword>
<feature type="transmembrane region" description="Helical" evidence="1">
    <location>
        <begin position="62"/>
        <end position="87"/>
    </location>
</feature>
<proteinExistence type="predicted"/>
<reference evidence="2 3" key="1">
    <citation type="submission" date="2011-12" db="EMBL/GenBank/DDBJ databases">
        <title>Whole genome shotgun sequence of Arthrobacter globiformis NBRC 12137.</title>
        <authorList>
            <person name="Miyazawa S."/>
            <person name="Hosoyama A."/>
            <person name="Tsuchikane K."/>
            <person name="Katsumata H."/>
            <person name="Yamazaki S."/>
            <person name="Fujita N."/>
        </authorList>
    </citation>
    <scope>NUCLEOTIDE SEQUENCE [LARGE SCALE GENOMIC DNA]</scope>
    <source>
        <strain evidence="2 3">NBRC 12137</strain>
    </source>
</reference>
<gene>
    <name evidence="2" type="ORF">ARGLB_035_00410</name>
</gene>
<dbReference type="AlphaFoldDB" id="H0QJS5"/>
<dbReference type="Proteomes" id="UP000003828">
    <property type="component" value="Unassembled WGS sequence"/>
</dbReference>